<accession>A0A6C0LT41</accession>
<dbReference type="Gene3D" id="3.30.310.10">
    <property type="entry name" value="TATA-Binding Protein"/>
    <property type="match status" value="1"/>
</dbReference>
<dbReference type="SUPFAM" id="SSF55945">
    <property type="entry name" value="TATA-box binding protein-like"/>
    <property type="match status" value="2"/>
</dbReference>
<proteinExistence type="predicted"/>
<name>A0A6C0LT41_9ZZZZ</name>
<organism evidence="1">
    <name type="scientific">viral metagenome</name>
    <dbReference type="NCBI Taxonomy" id="1070528"/>
    <lineage>
        <taxon>unclassified sequences</taxon>
        <taxon>metagenomes</taxon>
        <taxon>organismal metagenomes</taxon>
    </lineage>
</organism>
<reference evidence="1" key="1">
    <citation type="journal article" date="2020" name="Nature">
        <title>Giant virus diversity and host interactions through global metagenomics.</title>
        <authorList>
            <person name="Schulz F."/>
            <person name="Roux S."/>
            <person name="Paez-Espino D."/>
            <person name="Jungbluth S."/>
            <person name="Walsh D.A."/>
            <person name="Denef V.J."/>
            <person name="McMahon K.D."/>
            <person name="Konstantinidis K.T."/>
            <person name="Eloe-Fadrosh E.A."/>
            <person name="Kyrpides N.C."/>
            <person name="Woyke T."/>
        </authorList>
    </citation>
    <scope>NUCLEOTIDE SEQUENCE</scope>
    <source>
        <strain evidence="1">GVMAG-S-1014582-52</strain>
    </source>
</reference>
<dbReference type="InterPro" id="IPR012295">
    <property type="entry name" value="TBP_dom_sf"/>
</dbReference>
<dbReference type="AlphaFoldDB" id="A0A6C0LT41"/>
<evidence type="ECO:0008006" key="2">
    <source>
        <dbReference type="Google" id="ProtNLM"/>
    </source>
</evidence>
<dbReference type="EMBL" id="MN740556">
    <property type="protein sequence ID" value="QHU33178.1"/>
    <property type="molecule type" value="Genomic_DNA"/>
</dbReference>
<protein>
    <recommendedName>
        <fullName evidence="2">TATA-box binding protein</fullName>
    </recommendedName>
</protein>
<evidence type="ECO:0000313" key="1">
    <source>
        <dbReference type="EMBL" id="QHU33178.1"/>
    </source>
</evidence>
<sequence length="337" mass="39377">MSKKDIKNGFNIFKSEKYNEQKIQKDSNTFRTILGKKNYESPEMLADKDALKSYLEAKKFLSDHKITISTITLNCKLNTLVDIDKFAKEVILKKDEIVSIKFGNRKDPATNRTIVFLKNKKKQSTKNFFNQVTILMKPINNPIRNYLNIKVFKNGSLQITGCKDMDDFNNVTSTLIRILREGKTIVTKKETKKLIQYVESPDKIGIFDIKVRMINSNLKLEYKIDRKQLAHIIKHKHKRGTKDIEFGYIECIYKPNGGHSCVNIKYKYDEISKPSIFVFQTGAIIITGAKNLTQIISSYEYIMRILTKYKKQIQIIDLDPEEVKKELFNFFRQKEEK</sequence>